<keyword evidence="1" id="KW-0175">Coiled coil</keyword>
<feature type="region of interest" description="Disordered" evidence="2">
    <location>
        <begin position="40"/>
        <end position="88"/>
    </location>
</feature>
<feature type="coiled-coil region" evidence="1">
    <location>
        <begin position="606"/>
        <end position="640"/>
    </location>
</feature>
<feature type="compositionally biased region" description="Basic and acidic residues" evidence="2">
    <location>
        <begin position="458"/>
        <end position="467"/>
    </location>
</feature>
<dbReference type="Gene3D" id="3.40.50.300">
    <property type="entry name" value="P-loop containing nucleotide triphosphate hydrolases"/>
    <property type="match status" value="1"/>
</dbReference>
<feature type="region of interest" description="Disordered" evidence="2">
    <location>
        <begin position="458"/>
        <end position="478"/>
    </location>
</feature>
<reference evidence="3 4" key="1">
    <citation type="submission" date="2021-02" db="EMBL/GenBank/DDBJ databases">
        <title>Genome assembly of Pseudopithomyces chartarum.</title>
        <authorList>
            <person name="Jauregui R."/>
            <person name="Singh J."/>
            <person name="Voisey C."/>
        </authorList>
    </citation>
    <scope>NUCLEOTIDE SEQUENCE [LARGE SCALE GENOMIC DNA]</scope>
    <source>
        <strain evidence="3 4">AGR01</strain>
    </source>
</reference>
<organism evidence="3 4">
    <name type="scientific">Pseudopithomyces chartarum</name>
    <dbReference type="NCBI Taxonomy" id="1892770"/>
    <lineage>
        <taxon>Eukaryota</taxon>
        <taxon>Fungi</taxon>
        <taxon>Dikarya</taxon>
        <taxon>Ascomycota</taxon>
        <taxon>Pezizomycotina</taxon>
        <taxon>Dothideomycetes</taxon>
        <taxon>Pleosporomycetidae</taxon>
        <taxon>Pleosporales</taxon>
        <taxon>Massarineae</taxon>
        <taxon>Didymosphaeriaceae</taxon>
        <taxon>Pseudopithomyces</taxon>
    </lineage>
</organism>
<dbReference type="Proteomes" id="UP001280581">
    <property type="component" value="Unassembled WGS sequence"/>
</dbReference>
<comment type="caution">
    <text evidence="3">The sequence shown here is derived from an EMBL/GenBank/DDBJ whole genome shotgun (WGS) entry which is preliminary data.</text>
</comment>
<accession>A0AAN6RJK4</accession>
<evidence type="ECO:0000313" key="4">
    <source>
        <dbReference type="Proteomes" id="UP001280581"/>
    </source>
</evidence>
<feature type="region of interest" description="Disordered" evidence="2">
    <location>
        <begin position="210"/>
        <end position="238"/>
    </location>
</feature>
<evidence type="ECO:0000313" key="3">
    <source>
        <dbReference type="EMBL" id="KAK3210319.1"/>
    </source>
</evidence>
<evidence type="ECO:0000256" key="1">
    <source>
        <dbReference type="SAM" id="Coils"/>
    </source>
</evidence>
<dbReference type="AlphaFoldDB" id="A0AAN6RJK4"/>
<name>A0AAN6RJK4_9PLEO</name>
<dbReference type="PANTHER" id="PTHR36681:SF3">
    <property type="entry name" value="NUCLEAR GTPASE, GERMINAL CENTER-ASSOCIATED, TANDEM DUPLICATE 3"/>
    <property type="match status" value="1"/>
</dbReference>
<sequence length="933" mass="106773">MSEHALGAAVSANVADTTDAAVVFEVPIAPMVTTQRHVSAIPRKREGSPLQSNRVSCAMPTGSAPKKKPRSSHAFDQPPTGEAERMSMREGDEAMKFIRDLPYSGEEKDYLLGYLHSRTMPPWGTVGNRLAVLGDTGGGKSKTIISIVDLDLGTASGGSDSVTNVIIEYRSCYHDQNTPLLAQVTFFPESQVWDAILDGLREFREWQAAQPDLDENDAEEDDDDEDAGVESQEPPTRLTTKMKHLFPSKFPQTTDVRKFLERNNDADVQQFILEGIRKILRAMMGSDHLRSMVEKGCSTADAVKKFIDPYIRKGYVPFAEGEDYYCWPYSLVQKVVIAFDSEALHRKGNIVTDSPGVGDSNKSNVDRAYIALKDADKIMVVQEMKRCTAKESFHKSLRHGCKRRGPENIFVVLTHSADIDDIRDEIRQRLPQRDRSKHDNLQQNIRQIVHDLHRLEKQEKEEPEMATRRRLQGQMRSKKEQKTGFEKQCFELLVDRNNRYITDRLRSVVHGKTWWKSEFPELVVFCIDNQEHEKFLNKTKGTPRLSYEATGVPALRRYIANFPSEGLWQTLKHHLESTWDSTFHSLEMAGTITKAQTKAQITEHFNKMYQDTLTGIEEQYETLKKDIEKLKDSLVEHEKAWAKEGVDRYSNFINHWNVHSATHTSLLKKYGYTRTGKGDELDLNETLHDVVQDTVMGHVDNLRDVKLKELCQSLIHIINTSLLSTLNEIEHGPQYDSVGFTSHVVRGLRIRQRELETACTSSRKATIKKIVDIRDRLLETQVENEAYWSIASRAAYDSAMKAKPTRKVRTAFLARQKAFERALRGRDGPYHRFCTIVFDELMKILEIQRAKFIENMNSIFNEIQREINRACTRSDDESKEAAAFREAVVSYTKDMRKRFDNDIRPKLKESMSMAEEVEKKEIAEAEQAIVNAD</sequence>
<dbReference type="PANTHER" id="PTHR36681">
    <property type="entry name" value="NUCLEAR GTPASE, GERMINAL CENTER-ASSOCIATED, TANDEM DUPLICATE 3"/>
    <property type="match status" value="1"/>
</dbReference>
<protein>
    <submittedName>
        <fullName evidence="3">Uncharacterized protein</fullName>
    </submittedName>
</protein>
<gene>
    <name evidence="3" type="ORF">GRF29_44g2376773</name>
</gene>
<keyword evidence="4" id="KW-1185">Reference proteome</keyword>
<feature type="compositionally biased region" description="Acidic residues" evidence="2">
    <location>
        <begin position="212"/>
        <end position="228"/>
    </location>
</feature>
<dbReference type="InterPro" id="IPR027417">
    <property type="entry name" value="P-loop_NTPase"/>
</dbReference>
<evidence type="ECO:0000256" key="2">
    <source>
        <dbReference type="SAM" id="MobiDB-lite"/>
    </source>
</evidence>
<proteinExistence type="predicted"/>
<dbReference type="EMBL" id="WVTA01000005">
    <property type="protein sequence ID" value="KAK3210319.1"/>
    <property type="molecule type" value="Genomic_DNA"/>
</dbReference>